<evidence type="ECO:0000313" key="8">
    <source>
        <dbReference type="RefSeq" id="XP_033812964.1"/>
    </source>
</evidence>
<organism evidence="2 4">
    <name type="scientific">Geotrypetes seraphini</name>
    <name type="common">Gaboon caecilian</name>
    <name type="synonym">Caecilia seraphini</name>
    <dbReference type="NCBI Taxonomy" id="260995"/>
    <lineage>
        <taxon>Eukaryota</taxon>
        <taxon>Metazoa</taxon>
        <taxon>Chordata</taxon>
        <taxon>Craniata</taxon>
        <taxon>Vertebrata</taxon>
        <taxon>Euteleostomi</taxon>
        <taxon>Amphibia</taxon>
        <taxon>Gymnophiona</taxon>
        <taxon>Geotrypetes</taxon>
    </lineage>
</organism>
<accession>A0A6P8S475</accession>
<dbReference type="GO" id="GO:0042754">
    <property type="term" value="P:negative regulation of circadian rhythm"/>
    <property type="evidence" value="ECO:0007669"/>
    <property type="project" value="InterPro"/>
</dbReference>
<dbReference type="RefSeq" id="XP_033812964.1">
    <property type="nucleotide sequence ID" value="XM_033957073.1"/>
</dbReference>
<feature type="compositionally biased region" description="Basic and acidic residues" evidence="1">
    <location>
        <begin position="1"/>
        <end position="16"/>
    </location>
</feature>
<evidence type="ECO:0000313" key="4">
    <source>
        <dbReference type="RefSeq" id="XP_033812960.1"/>
    </source>
</evidence>
<gene>
    <name evidence="3 4 5 6 7 8" type="primary">CIPC</name>
</gene>
<dbReference type="RefSeq" id="XP_033812962.1">
    <property type="nucleotide sequence ID" value="XM_033957071.1"/>
</dbReference>
<evidence type="ECO:0000313" key="2">
    <source>
        <dbReference type="Proteomes" id="UP000515159"/>
    </source>
</evidence>
<dbReference type="CTD" id="85457"/>
<dbReference type="RefSeq" id="XP_033812961.1">
    <property type="nucleotide sequence ID" value="XM_033957070.1"/>
</dbReference>
<keyword evidence="2" id="KW-1185">Reference proteome</keyword>
<dbReference type="GeneID" id="117366036"/>
<dbReference type="PANTHER" id="PTHR34648:SF7">
    <property type="entry name" value="SI:CH211-132B12.7"/>
    <property type="match status" value="1"/>
</dbReference>
<feature type="region of interest" description="Disordered" evidence="1">
    <location>
        <begin position="1"/>
        <end position="79"/>
    </location>
</feature>
<evidence type="ECO:0000313" key="7">
    <source>
        <dbReference type="RefSeq" id="XP_033812963.1"/>
    </source>
</evidence>
<name>A0A6P8S475_GEOSA</name>
<sequence>MSLLEKRTTNTNKEKASMTACIKSENVGSEEHKGQLKNVPPNQDSCQSSSGSEKDSGFSDTSWEDLSPMEQTDTEDQSGYNTHRLLNQERPEKPAPISSPFTSLTPIYIIKNVTPKQFLPAPLTWNRQQALNLVQGQARLVFIQPPMAATVKPVALKRKLQAKDTYLPILNSYPKIAPHPDRNGEHILKTRGDGKKKRLCVKETHVSSNSAASVSSDTVLVQKTKQAPRQALRSPLPYLKNLNPEMSISHNTVTSSSELLLPPASIACPHLSLSAAEVAESKAITRVSKKLASKVGKGHRFHNTVDALKKSGLLGITLKTKELIRQNTSTQCDVSELKEHTRLYCEAIQSNTMQAWLKLQEAMNASTSSWDRKGEI</sequence>
<dbReference type="AlphaFoldDB" id="A0A6P8S475"/>
<proteinExistence type="predicted"/>
<dbReference type="RefSeq" id="XP_033812963.1">
    <property type="nucleotide sequence ID" value="XM_033957072.1"/>
</dbReference>
<dbReference type="OrthoDB" id="6374619at2759"/>
<reference evidence="3 4" key="1">
    <citation type="submission" date="2025-04" db="UniProtKB">
        <authorList>
            <consortium name="RefSeq"/>
        </authorList>
    </citation>
    <scope>IDENTIFICATION</scope>
</reference>
<dbReference type="GO" id="GO:0005634">
    <property type="term" value="C:nucleus"/>
    <property type="evidence" value="ECO:0007669"/>
    <property type="project" value="TreeGrafter"/>
</dbReference>
<protein>
    <submittedName>
        <fullName evidence="3 4">CLOCK-interacting pacemaker</fullName>
    </submittedName>
</protein>
<evidence type="ECO:0000256" key="1">
    <source>
        <dbReference type="SAM" id="MobiDB-lite"/>
    </source>
</evidence>
<dbReference type="KEGG" id="gsh:117366036"/>
<dbReference type="InterPro" id="IPR031602">
    <property type="entry name" value="CIPC"/>
</dbReference>
<dbReference type="Proteomes" id="UP000515159">
    <property type="component" value="Chromosome 8"/>
</dbReference>
<dbReference type="GO" id="GO:0045892">
    <property type="term" value="P:negative regulation of DNA-templated transcription"/>
    <property type="evidence" value="ECO:0007669"/>
    <property type="project" value="InterPro"/>
</dbReference>
<evidence type="ECO:0000313" key="5">
    <source>
        <dbReference type="RefSeq" id="XP_033812961.1"/>
    </source>
</evidence>
<evidence type="ECO:0000313" key="3">
    <source>
        <dbReference type="RefSeq" id="XP_033812959.1"/>
    </source>
</evidence>
<dbReference type="RefSeq" id="XP_033812959.1">
    <property type="nucleotide sequence ID" value="XM_033957068.1"/>
</dbReference>
<evidence type="ECO:0000313" key="6">
    <source>
        <dbReference type="RefSeq" id="XP_033812962.1"/>
    </source>
</evidence>
<dbReference type="Pfam" id="PF15800">
    <property type="entry name" value="CiPC"/>
    <property type="match status" value="2"/>
</dbReference>
<dbReference type="RefSeq" id="XP_033812960.1">
    <property type="nucleotide sequence ID" value="XM_033957069.1"/>
</dbReference>
<dbReference type="PANTHER" id="PTHR34648">
    <property type="entry name" value="CLOCK-INTERACTING PACEMAKER"/>
    <property type="match status" value="1"/>
</dbReference>